<dbReference type="SUPFAM" id="SSF81383">
    <property type="entry name" value="F-box domain"/>
    <property type="match status" value="1"/>
</dbReference>
<reference evidence="4" key="1">
    <citation type="submission" date="2021-01" db="EMBL/GenBank/DDBJ databases">
        <authorList>
            <person name="Corre E."/>
            <person name="Pelletier E."/>
            <person name="Niang G."/>
            <person name="Scheremetjew M."/>
            <person name="Finn R."/>
            <person name="Kale V."/>
            <person name="Holt S."/>
            <person name="Cochrane G."/>
            <person name="Meng A."/>
            <person name="Brown T."/>
            <person name="Cohen L."/>
        </authorList>
    </citation>
    <scope>NUCLEOTIDE SEQUENCE</scope>
    <source>
        <strain evidence="4">Ms1</strain>
    </source>
</reference>
<dbReference type="SMART" id="SM00175">
    <property type="entry name" value="RAB"/>
    <property type="match status" value="1"/>
</dbReference>
<sequence length="365" mass="38818">MDVPLAVFGCVADYLDASSVVCLSMTSTRMLARCRHEGLWARIVRRRGLRVSEKDAPMPGAAAASRPASGGAGGPAPMNSRPVAKAVGRVPPVPPSMHAYQRWAARRTGRRVRRRGAKPPSTMAAADAEHGVPALFKVLMLGAVAAGKTTLMRCVGGGCGPVGEEYPCTIGVDFTIHRSLAPGGTPTKLQIWDGSYAMWPPRRYGGIYQAYLRGVDVICWVYDAADRQSFIDTRAAAQRVMRQVREMAESRRGLVDVGHTSLPDVMPLHFIVGAKSDRVAADAAPAVSEADVAAFAAELVGDDMGCLRHVMTSAATGAGVDDFARTVACALEADSLDDEAAAEAGVRRIRGRDYSNDAWGQCAFM</sequence>
<dbReference type="GO" id="GO:0003924">
    <property type="term" value="F:GTPase activity"/>
    <property type="evidence" value="ECO:0007669"/>
    <property type="project" value="InterPro"/>
</dbReference>
<dbReference type="GO" id="GO:0005525">
    <property type="term" value="F:GTP binding"/>
    <property type="evidence" value="ECO:0007669"/>
    <property type="project" value="UniProtKB-KW"/>
</dbReference>
<dbReference type="InterPro" id="IPR050227">
    <property type="entry name" value="Rab"/>
</dbReference>
<evidence type="ECO:0000313" key="4">
    <source>
        <dbReference type="EMBL" id="CAD8917678.1"/>
    </source>
</evidence>
<protein>
    <recommendedName>
        <fullName evidence="5">F-box domain-containing protein</fullName>
    </recommendedName>
</protein>
<feature type="compositionally biased region" description="Low complexity" evidence="3">
    <location>
        <begin position="57"/>
        <end position="69"/>
    </location>
</feature>
<dbReference type="InterPro" id="IPR027417">
    <property type="entry name" value="P-loop_NTPase"/>
</dbReference>
<dbReference type="AlphaFoldDB" id="A0A7S1G9K1"/>
<dbReference type="PROSITE" id="PS51419">
    <property type="entry name" value="RAB"/>
    <property type="match status" value="1"/>
</dbReference>
<dbReference type="Gene3D" id="3.40.50.300">
    <property type="entry name" value="P-loop containing nucleotide triphosphate hydrolases"/>
    <property type="match status" value="1"/>
</dbReference>
<dbReference type="SUPFAM" id="SSF52540">
    <property type="entry name" value="P-loop containing nucleoside triphosphate hydrolases"/>
    <property type="match status" value="1"/>
</dbReference>
<feature type="region of interest" description="Disordered" evidence="3">
    <location>
        <begin position="52"/>
        <end position="124"/>
    </location>
</feature>
<evidence type="ECO:0000256" key="3">
    <source>
        <dbReference type="SAM" id="MobiDB-lite"/>
    </source>
</evidence>
<proteinExistence type="predicted"/>
<feature type="compositionally biased region" description="Basic residues" evidence="3">
    <location>
        <begin position="104"/>
        <end position="117"/>
    </location>
</feature>
<dbReference type="PANTHER" id="PTHR47977">
    <property type="entry name" value="RAS-RELATED PROTEIN RAB"/>
    <property type="match status" value="1"/>
</dbReference>
<organism evidence="4">
    <name type="scientific">Bicosoecida sp. CB-2014</name>
    <dbReference type="NCBI Taxonomy" id="1486930"/>
    <lineage>
        <taxon>Eukaryota</taxon>
        <taxon>Sar</taxon>
        <taxon>Stramenopiles</taxon>
        <taxon>Bigyra</taxon>
        <taxon>Opalozoa</taxon>
        <taxon>Bicosoecida</taxon>
    </lineage>
</organism>
<name>A0A7S1G9K1_9STRA</name>
<dbReference type="Pfam" id="PF00071">
    <property type="entry name" value="Ras"/>
    <property type="match status" value="1"/>
</dbReference>
<evidence type="ECO:0000256" key="2">
    <source>
        <dbReference type="ARBA" id="ARBA00023134"/>
    </source>
</evidence>
<gene>
    <name evidence="4" type="ORF">BSP0115_LOCUS10939</name>
</gene>
<dbReference type="InterPro" id="IPR036047">
    <property type="entry name" value="F-box-like_dom_sf"/>
</dbReference>
<keyword evidence="1" id="KW-0547">Nucleotide-binding</keyword>
<dbReference type="InterPro" id="IPR001806">
    <property type="entry name" value="Small_GTPase"/>
</dbReference>
<evidence type="ECO:0000256" key="1">
    <source>
        <dbReference type="ARBA" id="ARBA00022741"/>
    </source>
</evidence>
<accession>A0A7S1G9K1</accession>
<dbReference type="EMBL" id="HBFS01016304">
    <property type="protein sequence ID" value="CAD8917678.1"/>
    <property type="molecule type" value="Transcribed_RNA"/>
</dbReference>
<keyword evidence="2" id="KW-0342">GTP-binding</keyword>
<evidence type="ECO:0008006" key="5">
    <source>
        <dbReference type="Google" id="ProtNLM"/>
    </source>
</evidence>